<keyword evidence="3" id="KW-1003">Cell membrane</keyword>
<reference evidence="13 14" key="1">
    <citation type="journal article" date="2016" name="Nat. Commun.">
        <title>Thousands of microbial genomes shed light on interconnected biogeochemical processes in an aquifer system.</title>
        <authorList>
            <person name="Anantharaman K."/>
            <person name="Brown C.T."/>
            <person name="Hug L.A."/>
            <person name="Sharon I."/>
            <person name="Castelle C.J."/>
            <person name="Probst A.J."/>
            <person name="Thomas B.C."/>
            <person name="Singh A."/>
            <person name="Wilkins M.J."/>
            <person name="Karaoz U."/>
            <person name="Brodie E.L."/>
            <person name="Williams K.H."/>
            <person name="Hubbard S.S."/>
            <person name="Banfield J.F."/>
        </authorList>
    </citation>
    <scope>NUCLEOTIDE SEQUENCE [LARGE SCALE GENOMIC DNA]</scope>
</reference>
<dbReference type="Gene3D" id="3.40.710.10">
    <property type="entry name" value="DD-peptidase/beta-lactamase superfamily"/>
    <property type="match status" value="1"/>
</dbReference>
<organism evidence="13 14">
    <name type="scientific">Candidatus Adlerbacteria bacterium RIFCSPLOWO2_01_FULL_51_16</name>
    <dbReference type="NCBI Taxonomy" id="1797243"/>
    <lineage>
        <taxon>Bacteria</taxon>
        <taxon>Candidatus Adleribacteriota</taxon>
    </lineage>
</organism>
<dbReference type="Gene3D" id="3.90.1310.10">
    <property type="entry name" value="Penicillin-binding protein 2a (Domain 2)"/>
    <property type="match status" value="1"/>
</dbReference>
<comment type="subcellular location">
    <subcellularLocation>
        <location evidence="2">Cell membrane</location>
    </subcellularLocation>
    <subcellularLocation>
        <location evidence="1">Membrane</location>
        <topology evidence="1">Single-pass membrane protein</topology>
    </subcellularLocation>
</comment>
<keyword evidence="7 10" id="KW-1133">Transmembrane helix</keyword>
<dbReference type="PANTHER" id="PTHR30627:SF2">
    <property type="entry name" value="PEPTIDOGLYCAN D,D-TRANSPEPTIDASE MRDA"/>
    <property type="match status" value="1"/>
</dbReference>
<evidence type="ECO:0000256" key="2">
    <source>
        <dbReference type="ARBA" id="ARBA00004236"/>
    </source>
</evidence>
<keyword evidence="4 10" id="KW-0812">Transmembrane</keyword>
<evidence type="ECO:0000256" key="3">
    <source>
        <dbReference type="ARBA" id="ARBA00022475"/>
    </source>
</evidence>
<dbReference type="InterPro" id="IPR050515">
    <property type="entry name" value="Beta-lactam/transpept"/>
</dbReference>
<evidence type="ECO:0000256" key="1">
    <source>
        <dbReference type="ARBA" id="ARBA00004167"/>
    </source>
</evidence>
<dbReference type="SUPFAM" id="SSF56601">
    <property type="entry name" value="beta-lactamase/transpeptidase-like"/>
    <property type="match status" value="1"/>
</dbReference>
<dbReference type="AlphaFoldDB" id="A0A1F4XEK4"/>
<dbReference type="GO" id="GO:0005886">
    <property type="term" value="C:plasma membrane"/>
    <property type="evidence" value="ECO:0007669"/>
    <property type="project" value="TreeGrafter"/>
</dbReference>
<dbReference type="PANTHER" id="PTHR30627">
    <property type="entry name" value="PEPTIDOGLYCAN D,D-TRANSPEPTIDASE"/>
    <property type="match status" value="1"/>
</dbReference>
<keyword evidence="9" id="KW-0961">Cell wall biogenesis/degradation</keyword>
<dbReference type="EMBL" id="MEWX01000029">
    <property type="protein sequence ID" value="OGC80099.1"/>
    <property type="molecule type" value="Genomic_DNA"/>
</dbReference>
<evidence type="ECO:0000256" key="9">
    <source>
        <dbReference type="ARBA" id="ARBA00023316"/>
    </source>
</evidence>
<feature type="transmembrane region" description="Helical" evidence="10">
    <location>
        <begin position="48"/>
        <end position="65"/>
    </location>
</feature>
<evidence type="ECO:0000256" key="8">
    <source>
        <dbReference type="ARBA" id="ARBA00023136"/>
    </source>
</evidence>
<dbReference type="STRING" id="1797243.A2943_03280"/>
<keyword evidence="8 10" id="KW-0472">Membrane</keyword>
<evidence type="ECO:0000313" key="14">
    <source>
        <dbReference type="Proteomes" id="UP000176185"/>
    </source>
</evidence>
<evidence type="ECO:0000256" key="4">
    <source>
        <dbReference type="ARBA" id="ARBA00022692"/>
    </source>
</evidence>
<protein>
    <recommendedName>
        <fullName evidence="15">Penicillin-binding protein 2</fullName>
    </recommendedName>
</protein>
<dbReference type="InterPro" id="IPR001460">
    <property type="entry name" value="PCN-bd_Tpept"/>
</dbReference>
<sequence>MRRILWGRKKRRTAEIHPDEILIDSKNLAHFDTDRLEGRIERPLSRRSFLFVGGILTFLFLGFLARASDLQLIQGEAYATQARENQLAETTIFADRGLIVDRTGTPLAWNEKDSPEDDFAQRIYATQGGIAHVVGYVKPPAKDSSGIYFQETYLGVDGVEKVFDAVLAGQNGIELTETDARGKVVSKARVREPLAGEKLALSIDADVSSGFFEAVAQRAEESRFQGGAGVLMDIQTGEIIALVNYPEFSPTALTSGDPAIIQALLSDPRQPFLNRATAGLYAPGSIVKPFVAVGALTEGVIDESTEILSTGSISIPNPYFPDKPSVFKDWKAHGWVDMRHAIAVSSDVYFYEVGGGFQNQRGLGIAGLDKYFKLFGFATLPGLLGFSQEEGLIPTPAWKEEVFDGDPWRIGDTYNTAIGQYGVQVTPLQAVRAIAAVANGGILVTPTLLASSTAATAALPIDPHTFAVVREGMRLGVEGGTAAAVSVLFVKMAAKTGTAQVGTRNQFMNSWIIGFFPYEAPRYAFALVLERAPAGTLTGAPAAMRTFLDWLNANAPEYFQ</sequence>
<dbReference type="InterPro" id="IPR005311">
    <property type="entry name" value="PBP_dimer"/>
</dbReference>
<dbReference type="SUPFAM" id="SSF56519">
    <property type="entry name" value="Penicillin binding protein dimerisation domain"/>
    <property type="match status" value="1"/>
</dbReference>
<comment type="caution">
    <text evidence="13">The sequence shown here is derived from an EMBL/GenBank/DDBJ whole genome shotgun (WGS) entry which is preliminary data.</text>
</comment>
<evidence type="ECO:0000256" key="7">
    <source>
        <dbReference type="ARBA" id="ARBA00022989"/>
    </source>
</evidence>
<accession>A0A1F4XEK4</accession>
<evidence type="ECO:0000256" key="6">
    <source>
        <dbReference type="ARBA" id="ARBA00022984"/>
    </source>
</evidence>
<dbReference type="Pfam" id="PF03717">
    <property type="entry name" value="PBP_dimer"/>
    <property type="match status" value="1"/>
</dbReference>
<dbReference type="GO" id="GO:0071555">
    <property type="term" value="P:cell wall organization"/>
    <property type="evidence" value="ECO:0007669"/>
    <property type="project" value="TreeGrafter"/>
</dbReference>
<proteinExistence type="predicted"/>
<dbReference type="GO" id="GO:0008658">
    <property type="term" value="F:penicillin binding"/>
    <property type="evidence" value="ECO:0007669"/>
    <property type="project" value="InterPro"/>
</dbReference>
<evidence type="ECO:0008006" key="15">
    <source>
        <dbReference type="Google" id="ProtNLM"/>
    </source>
</evidence>
<evidence type="ECO:0000256" key="10">
    <source>
        <dbReference type="SAM" id="Phobius"/>
    </source>
</evidence>
<evidence type="ECO:0000256" key="5">
    <source>
        <dbReference type="ARBA" id="ARBA00022960"/>
    </source>
</evidence>
<dbReference type="Proteomes" id="UP000176185">
    <property type="component" value="Unassembled WGS sequence"/>
</dbReference>
<evidence type="ECO:0000259" key="11">
    <source>
        <dbReference type="Pfam" id="PF00905"/>
    </source>
</evidence>
<keyword evidence="6" id="KW-0573">Peptidoglycan synthesis</keyword>
<feature type="domain" description="Penicillin-binding protein dimerisation" evidence="12">
    <location>
        <begin position="121"/>
        <end position="187"/>
    </location>
</feature>
<evidence type="ECO:0000259" key="12">
    <source>
        <dbReference type="Pfam" id="PF03717"/>
    </source>
</evidence>
<dbReference type="InterPro" id="IPR036138">
    <property type="entry name" value="PBP_dimer_sf"/>
</dbReference>
<keyword evidence="5" id="KW-0133">Cell shape</keyword>
<gene>
    <name evidence="13" type="ORF">A2943_03280</name>
</gene>
<dbReference type="InterPro" id="IPR012338">
    <property type="entry name" value="Beta-lactam/transpept-like"/>
</dbReference>
<dbReference type="Pfam" id="PF00905">
    <property type="entry name" value="Transpeptidase"/>
    <property type="match status" value="1"/>
</dbReference>
<name>A0A1F4XEK4_9BACT</name>
<feature type="domain" description="Penicillin-binding protein transpeptidase" evidence="11">
    <location>
        <begin position="227"/>
        <end position="535"/>
    </location>
</feature>
<evidence type="ECO:0000313" key="13">
    <source>
        <dbReference type="EMBL" id="OGC80099.1"/>
    </source>
</evidence>